<evidence type="ECO:0000313" key="2">
    <source>
        <dbReference type="EMBL" id="KAJ1174454.1"/>
    </source>
</evidence>
<evidence type="ECO:0000313" key="3">
    <source>
        <dbReference type="Proteomes" id="UP001066276"/>
    </source>
</evidence>
<dbReference type="Proteomes" id="UP001066276">
    <property type="component" value="Chromosome 4_1"/>
</dbReference>
<organism evidence="2 3">
    <name type="scientific">Pleurodeles waltl</name>
    <name type="common">Iberian ribbed newt</name>
    <dbReference type="NCBI Taxonomy" id="8319"/>
    <lineage>
        <taxon>Eukaryota</taxon>
        <taxon>Metazoa</taxon>
        <taxon>Chordata</taxon>
        <taxon>Craniata</taxon>
        <taxon>Vertebrata</taxon>
        <taxon>Euteleostomi</taxon>
        <taxon>Amphibia</taxon>
        <taxon>Batrachia</taxon>
        <taxon>Caudata</taxon>
        <taxon>Salamandroidea</taxon>
        <taxon>Salamandridae</taxon>
        <taxon>Pleurodelinae</taxon>
        <taxon>Pleurodeles</taxon>
    </lineage>
</organism>
<comment type="caution">
    <text evidence="2">The sequence shown here is derived from an EMBL/GenBank/DDBJ whole genome shotgun (WGS) entry which is preliminary data.</text>
</comment>
<evidence type="ECO:0000256" key="1">
    <source>
        <dbReference type="SAM" id="MobiDB-lite"/>
    </source>
</evidence>
<name>A0AAV7TD16_PLEWA</name>
<protein>
    <submittedName>
        <fullName evidence="2">Uncharacterized protein</fullName>
    </submittedName>
</protein>
<dbReference type="EMBL" id="JANPWB010000007">
    <property type="protein sequence ID" value="KAJ1174454.1"/>
    <property type="molecule type" value="Genomic_DNA"/>
</dbReference>
<proteinExistence type="predicted"/>
<accession>A0AAV7TD16</accession>
<sequence length="67" mass="7235">MTPGQGVGKEGESGVRSRFCPHGSRNIRLPATEPMGTGKSTAFLFPMDLVIIDSNPVYNKMQLLLVS</sequence>
<dbReference type="AlphaFoldDB" id="A0AAV7TD16"/>
<reference evidence="2" key="1">
    <citation type="journal article" date="2022" name="bioRxiv">
        <title>Sequencing and chromosome-scale assembly of the giantPleurodeles waltlgenome.</title>
        <authorList>
            <person name="Brown T."/>
            <person name="Elewa A."/>
            <person name="Iarovenko S."/>
            <person name="Subramanian E."/>
            <person name="Araus A.J."/>
            <person name="Petzold A."/>
            <person name="Susuki M."/>
            <person name="Suzuki K.-i.T."/>
            <person name="Hayashi T."/>
            <person name="Toyoda A."/>
            <person name="Oliveira C."/>
            <person name="Osipova E."/>
            <person name="Leigh N.D."/>
            <person name="Simon A."/>
            <person name="Yun M.H."/>
        </authorList>
    </citation>
    <scope>NUCLEOTIDE SEQUENCE</scope>
    <source>
        <strain evidence="2">20211129_DDA</strain>
        <tissue evidence="2">Liver</tissue>
    </source>
</reference>
<keyword evidence="3" id="KW-1185">Reference proteome</keyword>
<feature type="region of interest" description="Disordered" evidence="1">
    <location>
        <begin position="1"/>
        <end position="33"/>
    </location>
</feature>
<gene>
    <name evidence="2" type="ORF">NDU88_006276</name>
</gene>